<accession>K1UHX8</accession>
<name>K1UHX8_9ZZZZ</name>
<reference evidence="3" key="1">
    <citation type="journal article" date="2013" name="Environ. Microbiol.">
        <title>Microbiota from the distal guts of lean and obese adolescents exhibit partial functional redundancy besides clear differences in community structure.</title>
        <authorList>
            <person name="Ferrer M."/>
            <person name="Ruiz A."/>
            <person name="Lanza F."/>
            <person name="Haange S.B."/>
            <person name="Oberbach A."/>
            <person name="Till H."/>
            <person name="Bargiela R."/>
            <person name="Campoy C."/>
            <person name="Segura M.T."/>
            <person name="Richter M."/>
            <person name="von Bergen M."/>
            <person name="Seifert J."/>
            <person name="Suarez A."/>
        </authorList>
    </citation>
    <scope>NUCLEOTIDE SEQUENCE</scope>
</reference>
<dbReference type="Pfam" id="PF05833">
    <property type="entry name" value="NFACT_N"/>
    <property type="match status" value="1"/>
</dbReference>
<dbReference type="EMBL" id="AJWY01001596">
    <property type="protein sequence ID" value="EKC79564.1"/>
    <property type="molecule type" value="Genomic_DNA"/>
</dbReference>
<dbReference type="AlphaFoldDB" id="K1UHX8"/>
<organism evidence="3">
    <name type="scientific">human gut metagenome</name>
    <dbReference type="NCBI Taxonomy" id="408170"/>
    <lineage>
        <taxon>unclassified sequences</taxon>
        <taxon>metagenomes</taxon>
        <taxon>organismal metagenomes</taxon>
    </lineage>
</organism>
<keyword evidence="1" id="KW-0175">Coiled coil</keyword>
<feature type="non-terminal residue" evidence="3">
    <location>
        <position position="260"/>
    </location>
</feature>
<sequence>MCREIAYEAFEDDLAVSECDSDILKKAVSELKAYLVSDKVGVTVLFDVDGKPYDFSIIDIKQFGRLFSKKTFASASEALDVFYYERDLALRMKVKARDIIKILNNTTERLVRKIANQRAELQKCDDKDTLKTYAELISANQYKLSSGCSYYEVENYYDNNRLVKIPVNPALSPAKNSQKYYKEYKKAHTAEKMLADLIESGEQELSYIDSVKDSLMRAETESEIASIRNELVLGGFIKKHKKRKSKKQPRELPPLEYVTS</sequence>
<evidence type="ECO:0000256" key="1">
    <source>
        <dbReference type="SAM" id="Coils"/>
    </source>
</evidence>
<feature type="coiled-coil region" evidence="1">
    <location>
        <begin position="100"/>
        <end position="127"/>
    </location>
</feature>
<proteinExistence type="predicted"/>
<evidence type="ECO:0000256" key="2">
    <source>
        <dbReference type="SAM" id="MobiDB-lite"/>
    </source>
</evidence>
<comment type="caution">
    <text evidence="3">The sequence shown here is derived from an EMBL/GenBank/DDBJ whole genome shotgun (WGS) entry which is preliminary data.</text>
</comment>
<protein>
    <submittedName>
        <fullName evidence="3">Fibronectin-binding A domain protein</fullName>
    </submittedName>
</protein>
<feature type="region of interest" description="Disordered" evidence="2">
    <location>
        <begin position="240"/>
        <end position="260"/>
    </location>
</feature>
<gene>
    <name evidence="3" type="ORF">LEA_02307</name>
</gene>
<evidence type="ECO:0000313" key="3">
    <source>
        <dbReference type="EMBL" id="EKC79564.1"/>
    </source>
</evidence>